<accession>A0A875S0W5</accession>
<proteinExistence type="predicted"/>
<dbReference type="Pfam" id="PF08568">
    <property type="entry name" value="Kinetochor_Ybp2"/>
    <property type="match status" value="1"/>
</dbReference>
<gene>
    <name evidence="1" type="ORF">FOA43_001291</name>
</gene>
<protein>
    <submittedName>
        <fullName evidence="1">Uncharacterized protein</fullName>
    </submittedName>
</protein>
<evidence type="ECO:0000313" key="1">
    <source>
        <dbReference type="EMBL" id="QPG73975.1"/>
    </source>
</evidence>
<dbReference type="GO" id="GO:0005737">
    <property type="term" value="C:cytoplasm"/>
    <property type="evidence" value="ECO:0007669"/>
    <property type="project" value="TreeGrafter"/>
</dbReference>
<dbReference type="GeneID" id="62194692"/>
<dbReference type="InterPro" id="IPR013877">
    <property type="entry name" value="YAP-bd/ALF4/Glomulin"/>
</dbReference>
<dbReference type="Proteomes" id="UP000662931">
    <property type="component" value="Chromosome 1"/>
</dbReference>
<organism evidence="1 2">
    <name type="scientific">Eeniella nana</name>
    <name type="common">Yeast</name>
    <name type="synonym">Brettanomyces nanus</name>
    <dbReference type="NCBI Taxonomy" id="13502"/>
    <lineage>
        <taxon>Eukaryota</taxon>
        <taxon>Fungi</taxon>
        <taxon>Dikarya</taxon>
        <taxon>Ascomycota</taxon>
        <taxon>Saccharomycotina</taxon>
        <taxon>Pichiomycetes</taxon>
        <taxon>Pichiales</taxon>
        <taxon>Pichiaceae</taxon>
        <taxon>Brettanomyces</taxon>
    </lineage>
</organism>
<reference evidence="1" key="1">
    <citation type="submission" date="2020-10" db="EMBL/GenBank/DDBJ databases">
        <authorList>
            <person name="Roach M.J.R."/>
        </authorList>
    </citation>
    <scope>NUCLEOTIDE SEQUENCE</scope>
    <source>
        <strain evidence="1">CBS 1945</strain>
    </source>
</reference>
<keyword evidence="2" id="KW-1185">Reference proteome</keyword>
<sequence length="664" mass="75179">MSTVDLDLSKVLENLEHAAEECSLEQKTDVVSFCTILDVYLNDLSVYSDEQKYQLMDKLTEIFEGNHKLLHDVSWDLLPVFVSFLNADYNPSAGGLRQSPSIMKFMNLCELLALYGEPKELLLACCDRMESIKPRTAEDFKGSSEFPLNVINDDYFRRCVVEIHSLFEICSSCLRRNTTLRPSKFLGVAVTSLIKFLKTPSDPARYLVIVRRFYTFIRDYTPPDLPEKLPADFEESELPRLVADENYLQRKLLELLFSFVVEYMTKNLGGSLVALLVSGFPQEYVSRDAPRLEFIGRFVTLGLSMDLQFDELLQQQLEDAETLFAGTRKLQTSDDVFAAVIEGYNKDMKRDTRKLSMCPSSIVILYTYGVFVCKEQFSRSPLEVIPLIKLQLKLFVPFSIRPQLVHNAAVVCSMILTLEALEKDPQRSRSQLADPANELLLLTYLQNLSVLCMNSGNVVVVQFFYRFLVELLLNSTDKIAYGFLLDTIRNCPLHDLQARCVTILRDMMRREKVPAAGKDFNRTVDGLKSLSVDSTVAPFPSDVSEKPPLPPRSSKVIVFTPSRRKDITDLFDKALDETSVDPIHSSAKLLALISLVTAEKEHFDAVEVIKWLNATESLGRTHKKKAEKETDSKKAEELAALAKLLTLVAAKSKVNFLTEADIRT</sequence>
<dbReference type="OrthoDB" id="5396786at2759"/>
<dbReference type="KEGG" id="bnn:FOA43_001291"/>
<dbReference type="AlphaFoldDB" id="A0A875S0W5"/>
<dbReference type="RefSeq" id="XP_038777540.1">
    <property type="nucleotide sequence ID" value="XM_038921612.1"/>
</dbReference>
<dbReference type="EMBL" id="CP064812">
    <property type="protein sequence ID" value="QPG73975.1"/>
    <property type="molecule type" value="Genomic_DNA"/>
</dbReference>
<dbReference type="PANTHER" id="PTHR28020:SF1">
    <property type="entry name" value="YAP1-BINDING PROTEIN 1-RELATED"/>
    <property type="match status" value="1"/>
</dbReference>
<dbReference type="GO" id="GO:0034599">
    <property type="term" value="P:cellular response to oxidative stress"/>
    <property type="evidence" value="ECO:0007669"/>
    <property type="project" value="InterPro"/>
</dbReference>
<dbReference type="PANTHER" id="PTHR28020">
    <property type="entry name" value="YAP1-BINDING PROTEIN 1-RELATED"/>
    <property type="match status" value="1"/>
</dbReference>
<dbReference type="InterPro" id="IPR040347">
    <property type="entry name" value="YBP1/2"/>
</dbReference>
<evidence type="ECO:0000313" key="2">
    <source>
        <dbReference type="Proteomes" id="UP000662931"/>
    </source>
</evidence>
<name>A0A875S0W5_EENNA</name>